<feature type="chain" id="PRO_5009582600" description="Calx-beta domain-containing protein" evidence="6">
    <location>
        <begin position="19"/>
        <end position="786"/>
    </location>
</feature>
<dbReference type="InterPro" id="IPR038081">
    <property type="entry name" value="CalX-like_sf"/>
</dbReference>
<evidence type="ECO:0000256" key="1">
    <source>
        <dbReference type="ARBA" id="ARBA00022729"/>
    </source>
</evidence>
<keyword evidence="5" id="KW-0812">Transmembrane</keyword>
<name>A0A1G2DH57_9BACT</name>
<keyword evidence="5" id="KW-1133">Transmembrane helix</keyword>
<protein>
    <recommendedName>
        <fullName evidence="7">Calx-beta domain-containing protein</fullName>
    </recommendedName>
</protein>
<dbReference type="InterPro" id="IPR003644">
    <property type="entry name" value="Calx_beta"/>
</dbReference>
<dbReference type="EMBL" id="MHLO01000010">
    <property type="protein sequence ID" value="OGZ12997.1"/>
    <property type="molecule type" value="Genomic_DNA"/>
</dbReference>
<feature type="domain" description="Calx-beta" evidence="7">
    <location>
        <begin position="194"/>
        <end position="296"/>
    </location>
</feature>
<dbReference type="Proteomes" id="UP000178636">
    <property type="component" value="Unassembled WGS sequence"/>
</dbReference>
<reference evidence="8 9" key="1">
    <citation type="journal article" date="2016" name="Nat. Commun.">
        <title>Thousands of microbial genomes shed light on interconnected biogeochemical processes in an aquifer system.</title>
        <authorList>
            <person name="Anantharaman K."/>
            <person name="Brown C.T."/>
            <person name="Hug L.A."/>
            <person name="Sharon I."/>
            <person name="Castelle C.J."/>
            <person name="Probst A.J."/>
            <person name="Thomas B.C."/>
            <person name="Singh A."/>
            <person name="Wilkins M.J."/>
            <person name="Karaoz U."/>
            <person name="Brodie E.L."/>
            <person name="Williams K.H."/>
            <person name="Hubbard S.S."/>
            <person name="Banfield J.F."/>
        </authorList>
    </citation>
    <scope>NUCLEOTIDE SEQUENCE [LARGE SCALE GENOMIC DNA]</scope>
</reference>
<proteinExistence type="predicted"/>
<evidence type="ECO:0000313" key="8">
    <source>
        <dbReference type="EMBL" id="OGZ12997.1"/>
    </source>
</evidence>
<evidence type="ECO:0000256" key="6">
    <source>
        <dbReference type="SAM" id="SignalP"/>
    </source>
</evidence>
<keyword evidence="3" id="KW-0106">Calcium</keyword>
<accession>A0A1G2DH57</accession>
<dbReference type="InterPro" id="IPR051171">
    <property type="entry name" value="CaCA"/>
</dbReference>
<keyword evidence="1 6" id="KW-0732">Signal</keyword>
<keyword evidence="2" id="KW-0677">Repeat</keyword>
<evidence type="ECO:0000256" key="3">
    <source>
        <dbReference type="ARBA" id="ARBA00022837"/>
    </source>
</evidence>
<dbReference type="PANTHER" id="PTHR11878:SF65">
    <property type="entry name" value="NA_CA-EXCHANGE PROTEIN, ISOFORM G"/>
    <property type="match status" value="1"/>
</dbReference>
<feature type="transmembrane region" description="Helical" evidence="5">
    <location>
        <begin position="40"/>
        <end position="62"/>
    </location>
</feature>
<dbReference type="STRING" id="1798664.A3C93_03785"/>
<sequence>MSYFIFPLFLLFPSLAAAQNYTLMAPLGNTLTGSPDLSTYLQGVVTVVIGVAGILAMIMLVYCGIRLMVSQSASGRSEAKECIWNAIFGLLLAIGAWVLLYTINPLLLSKDLTLGNIAMAPSANTTPTAPAGIYQSFDDPSCPSVPGKMAQVMPPSTAYCSDWVAGKTCCRYVDTISVSGGTPNPVLTYVPLNGGGGDLPTDQTPATLSATSFSSANFTVNESAGAITLSVTRTLGTGIGTIYYSTLSVGATPGVDYQDVSGTLLFIEGATTRTISIPIINNTQIEGAESIRVTLSNPSGAIALGATTVAMVGIVDDDGAPTVDTIRPTVSITSPLPNRTTTSATVNVTFTATDTSGVGNALIKRLEYDYVTPSGFVNTTVICDGDCTTPTVTMTIPVTITLSEVGTHVVRVRACDSRQCGTSPVDIRVEASCVSDTYVTCKVLPTGASPTWEPTFCSNAIESNGTGLSGVSVLGPTPTFTAEQANQPCYYTVQRGASGGVAVCTDIDYDYDGNPDSYSCPYPSTTWAVVRFTTDANGNGFADEYEYLPDVAYALDDNNDGLMDGTSYPAAKNAIDGNNDGIADGYEFPVNQYLPVMQSCPQAAGAAYKVDAYAFKLTSDNNTIRTVAVSGGNQYEFPAPVGRDGSCPNNPYCRWISSDESGNYWQCTYVPPNVIISISARSGDLTSNPATDYNTESRVEGYCGNTNGNPPGTAETLLKVSTRQSQDGVGGICRVELERTYYVNITTMPFIVGWTPANYYYYYYNGIEYIWDNLYDKYSIFWDLVP</sequence>
<dbReference type="GO" id="GO:0016020">
    <property type="term" value="C:membrane"/>
    <property type="evidence" value="ECO:0007669"/>
    <property type="project" value="InterPro"/>
</dbReference>
<dbReference type="PANTHER" id="PTHR11878">
    <property type="entry name" value="SODIUM/CALCIUM EXCHANGER"/>
    <property type="match status" value="1"/>
</dbReference>
<feature type="transmembrane region" description="Helical" evidence="5">
    <location>
        <begin position="83"/>
        <end position="103"/>
    </location>
</feature>
<keyword evidence="5" id="KW-0472">Membrane</keyword>
<organism evidence="8 9">
    <name type="scientific">Candidatus Lloydbacteria bacterium RIFCSPHIGHO2_02_FULL_54_17</name>
    <dbReference type="NCBI Taxonomy" id="1798664"/>
    <lineage>
        <taxon>Bacteria</taxon>
        <taxon>Candidatus Lloydiibacteriota</taxon>
    </lineage>
</organism>
<dbReference type="GO" id="GO:0007154">
    <property type="term" value="P:cell communication"/>
    <property type="evidence" value="ECO:0007669"/>
    <property type="project" value="InterPro"/>
</dbReference>
<keyword evidence="4" id="KW-0813">Transport</keyword>
<keyword evidence="4" id="KW-0406">Ion transport</keyword>
<feature type="signal peptide" evidence="6">
    <location>
        <begin position="1"/>
        <end position="18"/>
    </location>
</feature>
<dbReference type="InterPro" id="IPR043993">
    <property type="entry name" value="T4SS_pilin"/>
</dbReference>
<dbReference type="SMART" id="SM00237">
    <property type="entry name" value="Calx_beta"/>
    <property type="match status" value="1"/>
</dbReference>
<dbReference type="Pfam" id="PF18895">
    <property type="entry name" value="T4SS_pilin"/>
    <property type="match status" value="1"/>
</dbReference>
<evidence type="ECO:0000256" key="5">
    <source>
        <dbReference type="SAM" id="Phobius"/>
    </source>
</evidence>
<dbReference type="AlphaFoldDB" id="A0A1G2DH57"/>
<dbReference type="Gene3D" id="2.60.40.2030">
    <property type="match status" value="1"/>
</dbReference>
<dbReference type="GO" id="GO:0030001">
    <property type="term" value="P:metal ion transport"/>
    <property type="evidence" value="ECO:0007669"/>
    <property type="project" value="TreeGrafter"/>
</dbReference>
<evidence type="ECO:0000313" key="9">
    <source>
        <dbReference type="Proteomes" id="UP000178636"/>
    </source>
</evidence>
<dbReference type="Pfam" id="PF03160">
    <property type="entry name" value="Calx-beta"/>
    <property type="match status" value="1"/>
</dbReference>
<evidence type="ECO:0000256" key="4">
    <source>
        <dbReference type="ARBA" id="ARBA00023065"/>
    </source>
</evidence>
<evidence type="ECO:0000259" key="7">
    <source>
        <dbReference type="SMART" id="SM00237"/>
    </source>
</evidence>
<evidence type="ECO:0000256" key="2">
    <source>
        <dbReference type="ARBA" id="ARBA00022737"/>
    </source>
</evidence>
<gene>
    <name evidence="8" type="ORF">A3C93_03785</name>
</gene>
<dbReference type="SUPFAM" id="SSF141072">
    <property type="entry name" value="CalX-like"/>
    <property type="match status" value="1"/>
</dbReference>
<comment type="caution">
    <text evidence="8">The sequence shown here is derived from an EMBL/GenBank/DDBJ whole genome shotgun (WGS) entry which is preliminary data.</text>
</comment>